<evidence type="ECO:0000256" key="1">
    <source>
        <dbReference type="SAM" id="MobiDB-lite"/>
    </source>
</evidence>
<accession>A0A1F2WUS8</accession>
<comment type="caution">
    <text evidence="2">The sequence shown here is derived from an EMBL/GenBank/DDBJ whole genome shotgun (WGS) entry which is preliminary data.</text>
</comment>
<feature type="compositionally biased region" description="Basic and acidic residues" evidence="1">
    <location>
        <begin position="129"/>
        <end position="140"/>
    </location>
</feature>
<feature type="compositionally biased region" description="Polar residues" evidence="1">
    <location>
        <begin position="107"/>
        <end position="128"/>
    </location>
</feature>
<protein>
    <submittedName>
        <fullName evidence="2">Uncharacterized protein</fullName>
    </submittedName>
</protein>
<dbReference type="AlphaFoldDB" id="A0A1F2WUS8"/>
<dbReference type="STRING" id="1797197.A2Y75_06320"/>
<proteinExistence type="predicted"/>
<reference evidence="2 3" key="1">
    <citation type="journal article" date="2016" name="Nat. Commun.">
        <title>Thousands of microbial genomes shed light on interconnected biogeochemical processes in an aquifer system.</title>
        <authorList>
            <person name="Anantharaman K."/>
            <person name="Brown C.T."/>
            <person name="Hug L.A."/>
            <person name="Sharon I."/>
            <person name="Castelle C.J."/>
            <person name="Probst A.J."/>
            <person name="Thomas B.C."/>
            <person name="Singh A."/>
            <person name="Wilkins M.J."/>
            <person name="Karaoz U."/>
            <person name="Brodie E.L."/>
            <person name="Williams K.H."/>
            <person name="Hubbard S.S."/>
            <person name="Banfield J.F."/>
        </authorList>
    </citation>
    <scope>NUCLEOTIDE SEQUENCE [LARGE SCALE GENOMIC DNA]</scope>
</reference>
<evidence type="ECO:0000313" key="3">
    <source>
        <dbReference type="Proteomes" id="UP000177876"/>
    </source>
</evidence>
<sequence>MARAKEFMQTGDEWMAKVEADFQIILETRSEMMDKATGDDAHLRADEIDEIADNLESASNIMANSLKQARAAYQEIKSLEDARDYKEYAITMLEMIAEYEASSSMRQSLDLQSAATPAASENNLNSLKQKAEAIKSEKKL</sequence>
<name>A0A1F2WUS8_9ACTN</name>
<dbReference type="EMBL" id="MELK01000002">
    <property type="protein sequence ID" value="OFW60506.1"/>
    <property type="molecule type" value="Genomic_DNA"/>
</dbReference>
<organism evidence="2 3">
    <name type="scientific">Candidatus Solincola sediminis</name>
    <dbReference type="NCBI Taxonomy" id="1797199"/>
    <lineage>
        <taxon>Bacteria</taxon>
        <taxon>Bacillati</taxon>
        <taxon>Actinomycetota</taxon>
        <taxon>Candidatus Geothermincolia</taxon>
        <taxon>Candidatus Geothermincolales</taxon>
        <taxon>Candidatus Geothermincolaceae</taxon>
        <taxon>Candidatus Solincola</taxon>
    </lineage>
</organism>
<feature type="region of interest" description="Disordered" evidence="1">
    <location>
        <begin position="107"/>
        <end position="140"/>
    </location>
</feature>
<evidence type="ECO:0000313" key="2">
    <source>
        <dbReference type="EMBL" id="OFW60506.1"/>
    </source>
</evidence>
<dbReference type="Proteomes" id="UP000177876">
    <property type="component" value="Unassembled WGS sequence"/>
</dbReference>
<gene>
    <name evidence="2" type="ORF">A2Y75_06320</name>
</gene>